<reference evidence="1" key="1">
    <citation type="submission" date="2014-05" db="EMBL/GenBank/DDBJ databases">
        <authorList>
            <person name="Chronopoulou M."/>
        </authorList>
    </citation>
    <scope>NUCLEOTIDE SEQUENCE</scope>
    <source>
        <tissue evidence="1">Whole organism</tissue>
    </source>
</reference>
<evidence type="ECO:0000313" key="1">
    <source>
        <dbReference type="EMBL" id="CDW35633.1"/>
    </source>
</evidence>
<name>A0A0K2UBL9_LEPSM</name>
<sequence>MASSSYQPMVIGMCSLILCIKEQTYNNIEFLVLKNLCYQCILRHNFLKEYSNVEIPFGVPRKPLKIYNLTILNVPSPTLFCNLATDYKPIAIKARQFSLPHQEDIDSEITRILREGIIEERYHQ</sequence>
<dbReference type="EMBL" id="HACA01018272">
    <property type="protein sequence ID" value="CDW35633.1"/>
    <property type="molecule type" value="Transcribed_RNA"/>
</dbReference>
<accession>A0A0K2UBL9</accession>
<dbReference type="AlphaFoldDB" id="A0A0K2UBL9"/>
<proteinExistence type="predicted"/>
<organism evidence="1">
    <name type="scientific">Lepeophtheirus salmonis</name>
    <name type="common">Salmon louse</name>
    <name type="synonym">Caligus salmonis</name>
    <dbReference type="NCBI Taxonomy" id="72036"/>
    <lineage>
        <taxon>Eukaryota</taxon>
        <taxon>Metazoa</taxon>
        <taxon>Ecdysozoa</taxon>
        <taxon>Arthropoda</taxon>
        <taxon>Crustacea</taxon>
        <taxon>Multicrustacea</taxon>
        <taxon>Hexanauplia</taxon>
        <taxon>Copepoda</taxon>
        <taxon>Siphonostomatoida</taxon>
        <taxon>Caligidae</taxon>
        <taxon>Lepeophtheirus</taxon>
    </lineage>
</organism>
<protein>
    <submittedName>
        <fullName evidence="1">Putative LOC100164298 [Acyrthosiphon pisum]</fullName>
    </submittedName>
</protein>